<dbReference type="PROSITE" id="PS51192">
    <property type="entry name" value="HELICASE_ATP_BIND_1"/>
    <property type="match status" value="1"/>
</dbReference>
<evidence type="ECO:0000256" key="3">
    <source>
        <dbReference type="ARBA" id="ARBA00022741"/>
    </source>
</evidence>
<evidence type="ECO:0000259" key="15">
    <source>
        <dbReference type="PROSITE" id="PS51195"/>
    </source>
</evidence>
<dbReference type="GO" id="GO:0016787">
    <property type="term" value="F:hydrolase activity"/>
    <property type="evidence" value="ECO:0007669"/>
    <property type="project" value="UniProtKB-KW"/>
</dbReference>
<feature type="compositionally biased region" description="Polar residues" evidence="12">
    <location>
        <begin position="429"/>
        <end position="440"/>
    </location>
</feature>
<evidence type="ECO:0000256" key="12">
    <source>
        <dbReference type="SAM" id="MobiDB-lite"/>
    </source>
</evidence>
<evidence type="ECO:0000256" key="4">
    <source>
        <dbReference type="ARBA" id="ARBA00022801"/>
    </source>
</evidence>
<dbReference type="PROSITE" id="PS51195">
    <property type="entry name" value="Q_MOTIF"/>
    <property type="match status" value="1"/>
</dbReference>
<evidence type="ECO:0000256" key="7">
    <source>
        <dbReference type="ARBA" id="ARBA00038437"/>
    </source>
</evidence>
<dbReference type="SUPFAM" id="SSF52540">
    <property type="entry name" value="P-loop containing nucleoside triphosphate hydrolases"/>
    <property type="match status" value="1"/>
</dbReference>
<gene>
    <name evidence="16" type="ORF">AB4Y30_02905</name>
</gene>
<evidence type="ECO:0000259" key="13">
    <source>
        <dbReference type="PROSITE" id="PS51192"/>
    </source>
</evidence>
<dbReference type="EC" id="3.6.4.13" evidence="1"/>
<evidence type="ECO:0000313" key="16">
    <source>
        <dbReference type="EMBL" id="XDK33334.1"/>
    </source>
</evidence>
<dbReference type="InterPro" id="IPR014001">
    <property type="entry name" value="Helicase_ATP-bd"/>
</dbReference>
<dbReference type="GO" id="GO:0005524">
    <property type="term" value="F:ATP binding"/>
    <property type="evidence" value="ECO:0007669"/>
    <property type="project" value="UniProtKB-KW"/>
</dbReference>
<dbReference type="AlphaFoldDB" id="A0AB39HRI6"/>
<name>A0AB39HRI6_9BACI</name>
<dbReference type="InterPro" id="IPR050547">
    <property type="entry name" value="DEAD_box_RNA_helicases"/>
</dbReference>
<dbReference type="GO" id="GO:0009409">
    <property type="term" value="P:response to cold"/>
    <property type="evidence" value="ECO:0007669"/>
    <property type="project" value="TreeGrafter"/>
</dbReference>
<dbReference type="SMART" id="SM00487">
    <property type="entry name" value="DEXDc"/>
    <property type="match status" value="1"/>
</dbReference>
<dbReference type="InterPro" id="IPR014014">
    <property type="entry name" value="RNA_helicase_DEAD_Q_motif"/>
</dbReference>
<evidence type="ECO:0000256" key="8">
    <source>
        <dbReference type="ARBA" id="ARBA00047984"/>
    </source>
</evidence>
<comment type="catalytic activity">
    <reaction evidence="8">
        <text>ATP + H2O = ADP + phosphate + H(+)</text>
        <dbReference type="Rhea" id="RHEA:13065"/>
        <dbReference type="ChEBI" id="CHEBI:15377"/>
        <dbReference type="ChEBI" id="CHEBI:15378"/>
        <dbReference type="ChEBI" id="CHEBI:30616"/>
        <dbReference type="ChEBI" id="CHEBI:43474"/>
        <dbReference type="ChEBI" id="CHEBI:456216"/>
        <dbReference type="EC" id="3.6.4.13"/>
    </reaction>
</comment>
<dbReference type="SMART" id="SM00490">
    <property type="entry name" value="HELICc"/>
    <property type="match status" value="1"/>
</dbReference>
<dbReference type="CDD" id="cd18787">
    <property type="entry name" value="SF2_C_DEAD"/>
    <property type="match status" value="1"/>
</dbReference>
<dbReference type="GO" id="GO:0005829">
    <property type="term" value="C:cytosol"/>
    <property type="evidence" value="ECO:0007669"/>
    <property type="project" value="TreeGrafter"/>
</dbReference>
<dbReference type="GO" id="GO:0033592">
    <property type="term" value="F:RNA strand annealing activity"/>
    <property type="evidence" value="ECO:0007669"/>
    <property type="project" value="TreeGrafter"/>
</dbReference>
<dbReference type="EMBL" id="CP162599">
    <property type="protein sequence ID" value="XDK33334.1"/>
    <property type="molecule type" value="Genomic_DNA"/>
</dbReference>
<organism evidence="16">
    <name type="scientific">Ornithinibacillus sp. 4-3</name>
    <dbReference type="NCBI Taxonomy" id="3231488"/>
    <lineage>
        <taxon>Bacteria</taxon>
        <taxon>Bacillati</taxon>
        <taxon>Bacillota</taxon>
        <taxon>Bacilli</taxon>
        <taxon>Bacillales</taxon>
        <taxon>Bacillaceae</taxon>
        <taxon>Ornithinibacillus</taxon>
    </lineage>
</organism>
<dbReference type="PROSITE" id="PS51194">
    <property type="entry name" value="HELICASE_CTER"/>
    <property type="match status" value="1"/>
</dbReference>
<feature type="compositionally biased region" description="Low complexity" evidence="12">
    <location>
        <begin position="442"/>
        <end position="459"/>
    </location>
</feature>
<dbReference type="Pfam" id="PF00270">
    <property type="entry name" value="DEAD"/>
    <property type="match status" value="1"/>
</dbReference>
<dbReference type="InterPro" id="IPR027417">
    <property type="entry name" value="P-loop_NTPase"/>
</dbReference>
<protein>
    <recommendedName>
        <fullName evidence="9">ATP-dependent RNA helicase CshA</fullName>
        <ecNumber evidence="1">3.6.4.13</ecNumber>
    </recommendedName>
</protein>
<evidence type="ECO:0000256" key="1">
    <source>
        <dbReference type="ARBA" id="ARBA00012552"/>
    </source>
</evidence>
<feature type="domain" description="Helicase ATP-binding" evidence="13">
    <location>
        <begin position="33"/>
        <end position="203"/>
    </location>
</feature>
<comment type="similarity">
    <text evidence="7 11">Belongs to the DEAD box helicase family.</text>
</comment>
<evidence type="ECO:0000256" key="5">
    <source>
        <dbReference type="ARBA" id="ARBA00022806"/>
    </source>
</evidence>
<feature type="region of interest" description="Disordered" evidence="12">
    <location>
        <begin position="429"/>
        <end position="493"/>
    </location>
</feature>
<feature type="compositionally biased region" description="Polar residues" evidence="12">
    <location>
        <begin position="474"/>
        <end position="484"/>
    </location>
</feature>
<evidence type="ECO:0000256" key="9">
    <source>
        <dbReference type="ARBA" id="ARBA00067932"/>
    </source>
</evidence>
<dbReference type="PANTHER" id="PTHR47963">
    <property type="entry name" value="DEAD-BOX ATP-DEPENDENT RNA HELICASE 47, MITOCHONDRIAL"/>
    <property type="match status" value="1"/>
</dbReference>
<dbReference type="InterPro" id="IPR044742">
    <property type="entry name" value="DEAD/DEAH_RhlB"/>
</dbReference>
<feature type="domain" description="DEAD-box RNA helicase Q" evidence="15">
    <location>
        <begin position="2"/>
        <end position="30"/>
    </location>
</feature>
<dbReference type="FunFam" id="3.40.50.300:FF:000108">
    <property type="entry name" value="ATP-dependent RNA helicase RhlE"/>
    <property type="match status" value="1"/>
</dbReference>
<keyword evidence="4 11" id="KW-0378">Hydrolase</keyword>
<accession>A0AB39HRI6</accession>
<keyword evidence="2" id="KW-0963">Cytoplasm</keyword>
<dbReference type="GO" id="GO:0003724">
    <property type="term" value="F:RNA helicase activity"/>
    <property type="evidence" value="ECO:0007669"/>
    <property type="project" value="UniProtKB-EC"/>
</dbReference>
<dbReference type="Pfam" id="PF00271">
    <property type="entry name" value="Helicase_C"/>
    <property type="match status" value="1"/>
</dbReference>
<evidence type="ECO:0000256" key="11">
    <source>
        <dbReference type="RuleBase" id="RU000492"/>
    </source>
</evidence>
<keyword evidence="3 11" id="KW-0547">Nucleotide-binding</keyword>
<dbReference type="InterPro" id="IPR001650">
    <property type="entry name" value="Helicase_C-like"/>
</dbReference>
<reference evidence="16" key="1">
    <citation type="submission" date="2024-07" db="EMBL/GenBank/DDBJ databases">
        <title>Halotolerant mesophilic bacterium Ornithinibacillus sp. 4-3, sp. nov., isolated from soil.</title>
        <authorList>
            <person name="Sidarenka A.V."/>
            <person name="Guliayeva D.E."/>
            <person name="Leanovich S.I."/>
            <person name="Hileuskaya K.S."/>
            <person name="Akhremchuk A.E."/>
            <person name="Sikolenko M.A."/>
            <person name="Valentovich L.N."/>
        </authorList>
    </citation>
    <scope>NUCLEOTIDE SEQUENCE</scope>
    <source>
        <strain evidence="16">4-3</strain>
    </source>
</reference>
<dbReference type="InterPro" id="IPR000629">
    <property type="entry name" value="RNA-helicase_DEAD-box_CS"/>
</dbReference>
<dbReference type="InterPro" id="IPR011545">
    <property type="entry name" value="DEAD/DEAH_box_helicase_dom"/>
</dbReference>
<dbReference type="GO" id="GO:0005840">
    <property type="term" value="C:ribosome"/>
    <property type="evidence" value="ECO:0007669"/>
    <property type="project" value="TreeGrafter"/>
</dbReference>
<evidence type="ECO:0000256" key="10">
    <source>
        <dbReference type="PROSITE-ProRule" id="PRU00552"/>
    </source>
</evidence>
<feature type="short sequence motif" description="Q motif" evidence="10">
    <location>
        <begin position="2"/>
        <end position="30"/>
    </location>
</feature>
<evidence type="ECO:0000256" key="2">
    <source>
        <dbReference type="ARBA" id="ARBA00022490"/>
    </source>
</evidence>
<sequence length="493" mass="55532">MTTFKELGVTEQILTALDKMGFEEATPIQEQTIPFAKSGLDVIGQAQTGTGKTAAFGIPMLEKIDKKERKIQGLVVAPTRELAIQVAEEINRLGHVKRIKALPVYGGQHMERQIRALKDGPQIVVATPGRLLDHMRRKTVRVDSLKTIVLDEADEMLNMGFIDDIREILKAVPDERQTLLFSATMPKEIREIATTMMNDPKEIKVKATEITVENIDQYFIEVPERNKFDTLTNHLDIHEPTLAIIFGRTKKRVDEIAEGLQVRGFRAEGIHGDLTQSKRMSVLNKFKSGRIEVLVATDVAARGLDISGVTHVYNFDIPQDPESYVHRIGRTGRAGKTGEALSFITPREIGHLKEIERVAKTKIKRMMPPTNKEARAGQQQVAVSKLLKVIAEKDLSNYHEMATELLEEHDSVTIISAALSMITQERNNTPVKLSSVQPISVRNRNPRGGQNNRSNNRGNRNNRRSNSKRTQNQYRSQGSRPRQGQNRRKQHSK</sequence>
<dbReference type="CDD" id="cd00268">
    <property type="entry name" value="DEADc"/>
    <property type="match status" value="1"/>
</dbReference>
<proteinExistence type="inferred from homology"/>
<evidence type="ECO:0000256" key="6">
    <source>
        <dbReference type="ARBA" id="ARBA00022840"/>
    </source>
</evidence>
<keyword evidence="5 11" id="KW-0347">Helicase</keyword>
<keyword evidence="6 11" id="KW-0067">ATP-binding</keyword>
<dbReference type="Gene3D" id="3.40.50.300">
    <property type="entry name" value="P-loop containing nucleotide triphosphate hydrolases"/>
    <property type="match status" value="2"/>
</dbReference>
<dbReference type="PANTHER" id="PTHR47963:SF5">
    <property type="entry name" value="DEAD-BOX ATP-DEPENDENT RNA HELICASE CSHA"/>
    <property type="match status" value="1"/>
</dbReference>
<dbReference type="PROSITE" id="PS00039">
    <property type="entry name" value="DEAD_ATP_HELICASE"/>
    <property type="match status" value="1"/>
</dbReference>
<evidence type="ECO:0000259" key="14">
    <source>
        <dbReference type="PROSITE" id="PS51194"/>
    </source>
</evidence>
<dbReference type="RefSeq" id="WP_368654016.1">
    <property type="nucleotide sequence ID" value="NZ_CP162599.1"/>
</dbReference>
<feature type="domain" description="Helicase C-terminal" evidence="14">
    <location>
        <begin position="214"/>
        <end position="375"/>
    </location>
</feature>